<reference evidence="2 3" key="1">
    <citation type="submission" date="2020-09" db="EMBL/GenBank/DDBJ databases">
        <title>An Earliest Endosymbiont, Wolbachia massiliensis sp. nov., Strain PL13 From the Bed Bug (Cimex hemipterius), Type strain of a New supergroup T.</title>
        <authorList>
            <person name="Laidoudi Y."/>
            <person name="Levasseur A."/>
            <person name="Medkour H."/>
            <person name="Maaloum M."/>
            <person name="BenKhedher M."/>
            <person name="Sambou M."/>
            <person name="Bassene H."/>
            <person name="Davoust B."/>
            <person name="Fenollar F."/>
            <person name="Raoult D."/>
            <person name="Mediannikov O."/>
        </authorList>
    </citation>
    <scope>NUCLEOTIDE SEQUENCE [LARGE SCALE GENOMIC DNA]</scope>
    <source>
        <strain evidence="2 3">PL13</strain>
    </source>
</reference>
<accession>A0A7M3U2T0</accession>
<keyword evidence="3" id="KW-1185">Reference proteome</keyword>
<organism evidence="2 3">
    <name type="scientific">Candidatus Wolbachia massiliensis</name>
    <dbReference type="NCBI Taxonomy" id="1845000"/>
    <lineage>
        <taxon>Bacteria</taxon>
        <taxon>Pseudomonadati</taxon>
        <taxon>Pseudomonadota</taxon>
        <taxon>Alphaproteobacteria</taxon>
        <taxon>Rickettsiales</taxon>
        <taxon>Anaplasmataceae</taxon>
        <taxon>Wolbachieae</taxon>
        <taxon>Wolbachia</taxon>
    </lineage>
</organism>
<dbReference type="RefSeq" id="WP_191111466.1">
    <property type="nucleotide sequence ID" value="NZ_CP061738.1"/>
</dbReference>
<evidence type="ECO:0000313" key="2">
    <source>
        <dbReference type="EMBL" id="QOD38715.1"/>
    </source>
</evidence>
<gene>
    <name evidence="2" type="ORF">ID128_02580</name>
</gene>
<dbReference type="KEGG" id="wms:ID128_02580"/>
<protein>
    <submittedName>
        <fullName evidence="2">Uncharacterized protein</fullName>
    </submittedName>
</protein>
<feature type="region of interest" description="Disordered" evidence="1">
    <location>
        <begin position="29"/>
        <end position="50"/>
    </location>
</feature>
<dbReference type="EMBL" id="CP061738">
    <property type="protein sequence ID" value="QOD38715.1"/>
    <property type="molecule type" value="Genomic_DNA"/>
</dbReference>
<evidence type="ECO:0000256" key="1">
    <source>
        <dbReference type="SAM" id="MobiDB-lite"/>
    </source>
</evidence>
<feature type="compositionally biased region" description="Basic and acidic residues" evidence="1">
    <location>
        <begin position="33"/>
        <end position="42"/>
    </location>
</feature>
<proteinExistence type="predicted"/>
<dbReference type="AlphaFoldDB" id="A0A7M3U2T0"/>
<dbReference type="Proteomes" id="UP000516514">
    <property type="component" value="Chromosome"/>
</dbReference>
<sequence>MVAIIESTKHVIESVSKLANERKLKEGLSTGQERLEIKHSGNEESTPENDIADLDDYSAFVQGINNRQECYDLDQRHETEEHMCIALSKEINDSNLYLKGDYYYPISPNSYYPISPADSVSINLDFTLTKDEKSLIDEFCRELANAVTESDKDYGNKLKKPTNAALKHIMYITDKYLQKE</sequence>
<evidence type="ECO:0000313" key="3">
    <source>
        <dbReference type="Proteomes" id="UP000516514"/>
    </source>
</evidence>
<name>A0A7M3U2T0_9RICK</name>